<evidence type="ECO:0000256" key="2">
    <source>
        <dbReference type="ARBA" id="ARBA00022777"/>
    </source>
</evidence>
<organism evidence="4 5">
    <name type="scientific">Fervidibacillus halotolerans</name>
    <dbReference type="NCBI Taxonomy" id="2980027"/>
    <lineage>
        <taxon>Bacteria</taxon>
        <taxon>Bacillati</taxon>
        <taxon>Bacillota</taxon>
        <taxon>Bacilli</taxon>
        <taxon>Bacillales</taxon>
        <taxon>Bacillaceae</taxon>
        <taxon>Fervidibacillus</taxon>
    </lineage>
</organism>
<evidence type="ECO:0000256" key="1">
    <source>
        <dbReference type="ARBA" id="ARBA00022679"/>
    </source>
</evidence>
<keyword evidence="1" id="KW-0808">Transferase</keyword>
<dbReference type="RefSeq" id="WP_275420561.1">
    <property type="nucleotide sequence ID" value="NZ_CP106877.1"/>
</dbReference>
<feature type="domain" description="HipA-like C-terminal" evidence="3">
    <location>
        <begin position="18"/>
        <end position="185"/>
    </location>
</feature>
<reference evidence="4" key="1">
    <citation type="submission" date="2022-09" db="EMBL/GenBank/DDBJ databases">
        <title>Complete Genomes of Fervidibacillus albus and Fervidibacillus halotolerans isolated from tidal flat sediments.</title>
        <authorList>
            <person name="Kwon K.K."/>
            <person name="Yang S.-H."/>
            <person name="Park M.J."/>
            <person name="Oh H.-M."/>
        </authorList>
    </citation>
    <scope>NUCLEOTIDE SEQUENCE</scope>
    <source>
        <strain evidence="4">MEBiC13594</strain>
    </source>
</reference>
<keyword evidence="5" id="KW-1185">Reference proteome</keyword>
<sequence>MCILDVSSWREEFNKQASGTRVKYWIIDPQTSHEYMFKIPRENTGEAWAEKISSEIGKLLGLSMVDVHLAVRKNIYGIIAKKFTSGTEEFYEGGDLITSIVDEFDRYKLDYYNFENISKVLKEFQLDKEFVAIPIFDALIGNQDRHCDNWGIIRTKTGYRLAPIYDNGASLGFQLKEERIKLMLKDSNMFKAFTNRSYSLIGIGGKKKPKHMELLSVIRKKYPKEVEKEMDRLVLLDRDNVIHLLNTIPSSIMSDIYKEWVEKLLLFRKEWILTWRNGSE</sequence>
<keyword evidence="2" id="KW-0418">Kinase</keyword>
<evidence type="ECO:0000313" key="4">
    <source>
        <dbReference type="EMBL" id="WAA12427.1"/>
    </source>
</evidence>
<name>A0A9E8LZU8_9BACI</name>
<dbReference type="Gene3D" id="1.10.1070.20">
    <property type="match status" value="1"/>
</dbReference>
<accession>A0A9E8LZU8</accession>
<evidence type="ECO:0000313" key="5">
    <source>
        <dbReference type="Proteomes" id="UP001164726"/>
    </source>
</evidence>
<dbReference type="Pfam" id="PF07804">
    <property type="entry name" value="HipA_C"/>
    <property type="match status" value="1"/>
</dbReference>
<dbReference type="AlphaFoldDB" id="A0A9E8LZU8"/>
<evidence type="ECO:0000259" key="3">
    <source>
        <dbReference type="Pfam" id="PF07804"/>
    </source>
</evidence>
<gene>
    <name evidence="4" type="ORF">OE105_12930</name>
</gene>
<protein>
    <submittedName>
        <fullName evidence="4">HipA domain-containing protein</fullName>
    </submittedName>
</protein>
<dbReference type="Proteomes" id="UP001164726">
    <property type="component" value="Chromosome"/>
</dbReference>
<dbReference type="InterPro" id="IPR012893">
    <property type="entry name" value="HipA-like_C"/>
</dbReference>
<dbReference type="GO" id="GO:0016301">
    <property type="term" value="F:kinase activity"/>
    <property type="evidence" value="ECO:0007669"/>
    <property type="project" value="UniProtKB-KW"/>
</dbReference>
<dbReference type="KEGG" id="fhl:OE105_12930"/>
<dbReference type="EMBL" id="CP106877">
    <property type="protein sequence ID" value="WAA12427.1"/>
    <property type="molecule type" value="Genomic_DNA"/>
</dbReference>
<proteinExistence type="predicted"/>